<feature type="compositionally biased region" description="Acidic residues" evidence="1">
    <location>
        <begin position="28"/>
        <end position="62"/>
    </location>
</feature>
<evidence type="ECO:0000256" key="1">
    <source>
        <dbReference type="SAM" id="MobiDB-lite"/>
    </source>
</evidence>
<name>C1EA84_MICCC</name>
<dbReference type="GeneID" id="8244846"/>
<evidence type="ECO:0000256" key="2">
    <source>
        <dbReference type="SAM" id="Phobius"/>
    </source>
</evidence>
<sequence>MEGAHTGPSGRDPMGAPDPGEYASGAEVEYDDDIDRDDVDEADFDDEYDEVEPDDDKVDEDGGGGSVLGLLSYLWMFIALALFAYLITTVQNQAGIIKVLKRRVATMESRLGLQPLSMDL</sequence>
<evidence type="ECO:0000313" key="4">
    <source>
        <dbReference type="Proteomes" id="UP000002009"/>
    </source>
</evidence>
<accession>C1EA84</accession>
<dbReference type="OMA" id="DPMGAPD"/>
<dbReference type="Proteomes" id="UP000002009">
    <property type="component" value="Chromosome 7"/>
</dbReference>
<reference evidence="3 4" key="1">
    <citation type="journal article" date="2009" name="Science">
        <title>Green evolution and dynamic adaptations revealed by genomes of the marine picoeukaryotes Micromonas.</title>
        <authorList>
            <person name="Worden A.Z."/>
            <person name="Lee J.H."/>
            <person name="Mock T."/>
            <person name="Rouze P."/>
            <person name="Simmons M.P."/>
            <person name="Aerts A.L."/>
            <person name="Allen A.E."/>
            <person name="Cuvelier M.L."/>
            <person name="Derelle E."/>
            <person name="Everett M.V."/>
            <person name="Foulon E."/>
            <person name="Grimwood J."/>
            <person name="Gundlach H."/>
            <person name="Henrissat B."/>
            <person name="Napoli C."/>
            <person name="McDonald S.M."/>
            <person name="Parker M.S."/>
            <person name="Rombauts S."/>
            <person name="Salamov A."/>
            <person name="Von Dassow P."/>
            <person name="Badger J.H."/>
            <person name="Coutinho P.M."/>
            <person name="Demir E."/>
            <person name="Dubchak I."/>
            <person name="Gentemann C."/>
            <person name="Eikrem W."/>
            <person name="Gready J.E."/>
            <person name="John U."/>
            <person name="Lanier W."/>
            <person name="Lindquist E.A."/>
            <person name="Lucas S."/>
            <person name="Mayer K.F."/>
            <person name="Moreau H."/>
            <person name="Not F."/>
            <person name="Otillar R."/>
            <person name="Panaud O."/>
            <person name="Pangilinan J."/>
            <person name="Paulsen I."/>
            <person name="Piegu B."/>
            <person name="Poliakov A."/>
            <person name="Robbens S."/>
            <person name="Schmutz J."/>
            <person name="Toulza E."/>
            <person name="Wyss T."/>
            <person name="Zelensky A."/>
            <person name="Zhou K."/>
            <person name="Armbrust E.V."/>
            <person name="Bhattacharya D."/>
            <person name="Goodenough U.W."/>
            <person name="Van de Peer Y."/>
            <person name="Grigoriev I.V."/>
        </authorList>
    </citation>
    <scope>NUCLEOTIDE SEQUENCE [LARGE SCALE GENOMIC DNA]</scope>
    <source>
        <strain evidence="4">RCC299 / NOUM17</strain>
    </source>
</reference>
<feature type="transmembrane region" description="Helical" evidence="2">
    <location>
        <begin position="67"/>
        <end position="88"/>
    </location>
</feature>
<dbReference type="EMBL" id="CP001328">
    <property type="protein sequence ID" value="ACO64813.1"/>
    <property type="molecule type" value="Genomic_DNA"/>
</dbReference>
<feature type="region of interest" description="Disordered" evidence="1">
    <location>
        <begin position="1"/>
        <end position="62"/>
    </location>
</feature>
<organism evidence="3 4">
    <name type="scientific">Micromonas commoda (strain RCC299 / NOUM17 / CCMP2709)</name>
    <name type="common">Picoplanktonic green alga</name>
    <dbReference type="NCBI Taxonomy" id="296587"/>
    <lineage>
        <taxon>Eukaryota</taxon>
        <taxon>Viridiplantae</taxon>
        <taxon>Chlorophyta</taxon>
        <taxon>Mamiellophyceae</taxon>
        <taxon>Mamiellales</taxon>
        <taxon>Mamiellaceae</taxon>
        <taxon>Micromonas</taxon>
    </lineage>
</organism>
<dbReference type="InParanoid" id="C1EA84"/>
<dbReference type="RefSeq" id="XP_002503555.1">
    <property type="nucleotide sequence ID" value="XM_002503509.1"/>
</dbReference>
<keyword evidence="2" id="KW-0472">Membrane</keyword>
<dbReference type="AlphaFoldDB" id="C1EA84"/>
<proteinExistence type="predicted"/>
<keyword evidence="4" id="KW-1185">Reference proteome</keyword>
<protein>
    <submittedName>
        <fullName evidence="3">Uncharacterized protein</fullName>
    </submittedName>
</protein>
<gene>
    <name evidence="3" type="ORF">MICPUN_59984</name>
</gene>
<keyword evidence="2" id="KW-0812">Transmembrane</keyword>
<evidence type="ECO:0000313" key="3">
    <source>
        <dbReference type="EMBL" id="ACO64813.1"/>
    </source>
</evidence>
<dbReference type="KEGG" id="mis:MICPUN_59984"/>
<keyword evidence="2" id="KW-1133">Transmembrane helix</keyword>